<name>A0A344TFS4_9BACT</name>
<feature type="coiled-coil region" evidence="1">
    <location>
        <begin position="285"/>
        <end position="322"/>
    </location>
</feature>
<reference evidence="4 5" key="1">
    <citation type="submission" date="2018-07" db="EMBL/GenBank/DDBJ databases">
        <title>Genome sequencing of Runella.</title>
        <authorList>
            <person name="Baek M.-G."/>
            <person name="Yi H."/>
        </authorList>
    </citation>
    <scope>NUCLEOTIDE SEQUENCE [LARGE SCALE GENOMIC DNA]</scope>
    <source>
        <strain evidence="4 5">HYN0085</strain>
    </source>
</reference>
<feature type="signal peptide" evidence="2">
    <location>
        <begin position="1"/>
        <end position="18"/>
    </location>
</feature>
<proteinExistence type="predicted"/>
<dbReference type="Proteomes" id="UP000251993">
    <property type="component" value="Chromosome"/>
</dbReference>
<dbReference type="InterPro" id="IPR011049">
    <property type="entry name" value="Serralysin-like_metalloprot_C"/>
</dbReference>
<dbReference type="AlphaFoldDB" id="A0A344TFS4"/>
<dbReference type="OrthoDB" id="9807669at2"/>
<feature type="chain" id="PRO_5016715679" description="Peptidase S74 domain-containing protein" evidence="2">
    <location>
        <begin position="19"/>
        <end position="327"/>
    </location>
</feature>
<gene>
    <name evidence="4" type="ORF">DR864_07010</name>
</gene>
<dbReference type="PROSITE" id="PS51688">
    <property type="entry name" value="ICA"/>
    <property type="match status" value="1"/>
</dbReference>
<dbReference type="KEGG" id="run:DR864_07010"/>
<dbReference type="Pfam" id="PF13884">
    <property type="entry name" value="Peptidase_S74"/>
    <property type="match status" value="1"/>
</dbReference>
<organism evidence="4 5">
    <name type="scientific">Runella rosea</name>
    <dbReference type="NCBI Taxonomy" id="2259595"/>
    <lineage>
        <taxon>Bacteria</taxon>
        <taxon>Pseudomonadati</taxon>
        <taxon>Bacteroidota</taxon>
        <taxon>Cytophagia</taxon>
        <taxon>Cytophagales</taxon>
        <taxon>Spirosomataceae</taxon>
        <taxon>Runella</taxon>
    </lineage>
</organism>
<dbReference type="Gene3D" id="2.150.10.10">
    <property type="entry name" value="Serralysin-like metalloprotease, C-terminal"/>
    <property type="match status" value="1"/>
</dbReference>
<protein>
    <recommendedName>
        <fullName evidence="3">Peptidase S74 domain-containing protein</fullName>
    </recommendedName>
</protein>
<accession>A0A344TFS4</accession>
<dbReference type="EMBL" id="CP030850">
    <property type="protein sequence ID" value="AXE17495.1"/>
    <property type="molecule type" value="Genomic_DNA"/>
</dbReference>
<evidence type="ECO:0000313" key="4">
    <source>
        <dbReference type="EMBL" id="AXE17495.1"/>
    </source>
</evidence>
<sequence>MKNAIFIILLLTSFMATGQISTLNHDNGSVTLTPKGLIGNTNHINDTTNVALGGGALKSSISGNFNIAIGFNALKLNTTGSANSANGYYALYSNVSGNYNTANGYNAFGSNTMGDFNTATGGYALPANKTGSNNTVYGYLAGFAIITGSNNTLIGANSNTSGDFTNATALGASAIVDAPNKVRIGNDNVTVIEGQVAWSQPSDRRLKENIIYTSRLGLDFINRLQTVSYNYRVDSSKTRCDGFIAQDIEQVIQSLGVPFSGLKKSINGTYSLAYSDFIIPLVNAVKEQQKQIDVLIKQNQGLEELLKRLAILEEAQKEKVTKLSTKN</sequence>
<evidence type="ECO:0000313" key="5">
    <source>
        <dbReference type="Proteomes" id="UP000251993"/>
    </source>
</evidence>
<keyword evidence="2" id="KW-0732">Signal</keyword>
<evidence type="ECO:0000259" key="3">
    <source>
        <dbReference type="PROSITE" id="PS51688"/>
    </source>
</evidence>
<dbReference type="InterPro" id="IPR030392">
    <property type="entry name" value="S74_ICA"/>
</dbReference>
<feature type="domain" description="Peptidase S74" evidence="3">
    <location>
        <begin position="202"/>
        <end position="299"/>
    </location>
</feature>
<evidence type="ECO:0000256" key="2">
    <source>
        <dbReference type="SAM" id="SignalP"/>
    </source>
</evidence>
<keyword evidence="5" id="KW-1185">Reference proteome</keyword>
<dbReference type="RefSeq" id="WP_114066280.1">
    <property type="nucleotide sequence ID" value="NZ_CP030850.1"/>
</dbReference>
<evidence type="ECO:0000256" key="1">
    <source>
        <dbReference type="SAM" id="Coils"/>
    </source>
</evidence>
<keyword evidence="1" id="KW-0175">Coiled coil</keyword>